<protein>
    <recommendedName>
        <fullName evidence="4">VCBS repeat-containing protein</fullName>
    </recommendedName>
</protein>
<evidence type="ECO:0000313" key="3">
    <source>
        <dbReference type="Proteomes" id="UP001218218"/>
    </source>
</evidence>
<dbReference type="PANTHER" id="PTHR44103:SF1">
    <property type="entry name" value="PROPROTEIN CONVERTASE P"/>
    <property type="match status" value="1"/>
</dbReference>
<evidence type="ECO:0000256" key="1">
    <source>
        <dbReference type="ARBA" id="ARBA00022729"/>
    </source>
</evidence>
<sequence>MAVLSRTQFGFFSTQKILKIKFSPQAPSKCTCQFTEPNAPAQVIGLPPSGKCSDLNDNSTAVRFVDLNGDGRAEYLWLDTQGATTAFLNLGSTQTGINAGQVGWLHSGIIAAGIGAPRHQVHFADINGDSRADYLWVHDDGSVDAWLNLGGPDNGPNAAKVIWQHQGQIASGIGKSGTGVRFADLNGDGRAEYLWIDEDGAMTAYLNLGTTDDGAHIGWLPQGVVATGPVEGATRDNIILADVNGDGRADYLSASVWVALRIGAYIVCSAVTHTGGVVELWLNGGGPDDGPNAAKVVWYHQGIIANGVGTSGMGVQFADLNGDGRTEYLDVNYETSAVNAWLYGCA</sequence>
<keyword evidence="1" id="KW-0732">Signal</keyword>
<evidence type="ECO:0000313" key="2">
    <source>
        <dbReference type="EMBL" id="KAJ7301109.1"/>
    </source>
</evidence>
<accession>A0AAD7E6V1</accession>
<gene>
    <name evidence="2" type="ORF">DFH08DRAFT_827819</name>
</gene>
<dbReference type="AlphaFoldDB" id="A0AAD7E6V1"/>
<name>A0AAD7E6V1_9AGAR</name>
<keyword evidence="3" id="KW-1185">Reference proteome</keyword>
<proteinExistence type="predicted"/>
<dbReference type="PANTHER" id="PTHR44103">
    <property type="entry name" value="PROPROTEIN CONVERTASE P"/>
    <property type="match status" value="1"/>
</dbReference>
<dbReference type="SUPFAM" id="SSF69318">
    <property type="entry name" value="Integrin alpha N-terminal domain"/>
    <property type="match status" value="1"/>
</dbReference>
<dbReference type="Pfam" id="PF13517">
    <property type="entry name" value="FG-GAP_3"/>
    <property type="match status" value="1"/>
</dbReference>
<dbReference type="EMBL" id="JARIHO010000143">
    <property type="protein sequence ID" value="KAJ7301109.1"/>
    <property type="molecule type" value="Genomic_DNA"/>
</dbReference>
<reference evidence="2" key="1">
    <citation type="submission" date="2023-03" db="EMBL/GenBank/DDBJ databases">
        <title>Massive genome expansion in bonnet fungi (Mycena s.s.) driven by repeated elements and novel gene families across ecological guilds.</title>
        <authorList>
            <consortium name="Lawrence Berkeley National Laboratory"/>
            <person name="Harder C.B."/>
            <person name="Miyauchi S."/>
            <person name="Viragh M."/>
            <person name="Kuo A."/>
            <person name="Thoen E."/>
            <person name="Andreopoulos B."/>
            <person name="Lu D."/>
            <person name="Skrede I."/>
            <person name="Drula E."/>
            <person name="Henrissat B."/>
            <person name="Morin E."/>
            <person name="Kohler A."/>
            <person name="Barry K."/>
            <person name="LaButti K."/>
            <person name="Morin E."/>
            <person name="Salamov A."/>
            <person name="Lipzen A."/>
            <person name="Mereny Z."/>
            <person name="Hegedus B."/>
            <person name="Baldrian P."/>
            <person name="Stursova M."/>
            <person name="Weitz H."/>
            <person name="Taylor A."/>
            <person name="Grigoriev I.V."/>
            <person name="Nagy L.G."/>
            <person name="Martin F."/>
            <person name="Kauserud H."/>
        </authorList>
    </citation>
    <scope>NUCLEOTIDE SEQUENCE</scope>
    <source>
        <strain evidence="2">CBHHK002</strain>
    </source>
</reference>
<comment type="caution">
    <text evidence="2">The sequence shown here is derived from an EMBL/GenBank/DDBJ whole genome shotgun (WGS) entry which is preliminary data.</text>
</comment>
<organism evidence="2 3">
    <name type="scientific">Mycena albidolilacea</name>
    <dbReference type="NCBI Taxonomy" id="1033008"/>
    <lineage>
        <taxon>Eukaryota</taxon>
        <taxon>Fungi</taxon>
        <taxon>Dikarya</taxon>
        <taxon>Basidiomycota</taxon>
        <taxon>Agaricomycotina</taxon>
        <taxon>Agaricomycetes</taxon>
        <taxon>Agaricomycetidae</taxon>
        <taxon>Agaricales</taxon>
        <taxon>Marasmiineae</taxon>
        <taxon>Mycenaceae</taxon>
        <taxon>Mycena</taxon>
    </lineage>
</organism>
<dbReference type="Proteomes" id="UP001218218">
    <property type="component" value="Unassembled WGS sequence"/>
</dbReference>
<dbReference type="InterPro" id="IPR013517">
    <property type="entry name" value="FG-GAP"/>
</dbReference>
<dbReference type="InterPro" id="IPR028994">
    <property type="entry name" value="Integrin_alpha_N"/>
</dbReference>
<evidence type="ECO:0008006" key="4">
    <source>
        <dbReference type="Google" id="ProtNLM"/>
    </source>
</evidence>